<dbReference type="GO" id="GO:0022857">
    <property type="term" value="F:transmembrane transporter activity"/>
    <property type="evidence" value="ECO:0007669"/>
    <property type="project" value="InterPro"/>
</dbReference>
<evidence type="ECO:0000256" key="4">
    <source>
        <dbReference type="ARBA" id="ARBA00023136"/>
    </source>
</evidence>
<reference evidence="6 7" key="1">
    <citation type="submission" date="2018-05" db="EMBL/GenBank/DDBJ databases">
        <title>Complete Genome Sequences of Extremely Thermoacidophilic, Metal-Mobilizing Type-Strain Members of the Archaeal Family Sulfolobaceae: Acidianus brierleyi DSM-1651T, Acidianus sulfidivorans DSM-18786T, Metallosphaera hakonensis DSM-7519T, and Metallosphaera prunae DSM-10039T.</title>
        <authorList>
            <person name="Counts J.A."/>
            <person name="Kelly R.M."/>
        </authorList>
    </citation>
    <scope>NUCLEOTIDE SEQUENCE [LARGE SCALE GENOMIC DNA]</scope>
    <source>
        <strain evidence="6 7">HO1-1</strain>
    </source>
</reference>
<keyword evidence="7" id="KW-1185">Reference proteome</keyword>
<feature type="transmembrane region" description="Helical" evidence="5">
    <location>
        <begin position="12"/>
        <end position="34"/>
    </location>
</feature>
<evidence type="ECO:0000256" key="5">
    <source>
        <dbReference type="SAM" id="Phobius"/>
    </source>
</evidence>
<dbReference type="PIRSF" id="PIRSF006060">
    <property type="entry name" value="AA_transporter"/>
    <property type="match status" value="1"/>
</dbReference>
<dbReference type="GeneID" id="36833918"/>
<dbReference type="Pfam" id="PF13520">
    <property type="entry name" value="AA_permease_2"/>
    <property type="match status" value="1"/>
</dbReference>
<dbReference type="GO" id="GO:0016020">
    <property type="term" value="C:membrane"/>
    <property type="evidence" value="ECO:0007669"/>
    <property type="project" value="UniProtKB-SubCell"/>
</dbReference>
<dbReference type="Proteomes" id="UP000247586">
    <property type="component" value="Chromosome"/>
</dbReference>
<feature type="transmembrane region" description="Helical" evidence="5">
    <location>
        <begin position="339"/>
        <end position="359"/>
    </location>
</feature>
<reference evidence="7" key="3">
    <citation type="submission" date="2020-03" db="EMBL/GenBank/DDBJ databases">
        <title>Sequencing and Assembly of Multiple Reported Metal-Biooxidizing Members of the Extremely Thermoacidophilic Archaeal Family Sulfolobaceae.</title>
        <authorList>
            <person name="Counts J.A."/>
            <person name="Kelly R.M."/>
        </authorList>
    </citation>
    <scope>NUCLEOTIDE SEQUENCE [LARGE SCALE GENOMIC DNA]</scope>
    <source>
        <strain evidence="7">HO1-1</strain>
    </source>
</reference>
<feature type="transmembrane region" description="Helical" evidence="5">
    <location>
        <begin position="396"/>
        <end position="419"/>
    </location>
</feature>
<protein>
    <submittedName>
        <fullName evidence="6">Amino acid transporter</fullName>
    </submittedName>
</protein>
<reference evidence="7" key="2">
    <citation type="submission" date="2020-03" db="EMBL/GenBank/DDBJ databases">
        <title>Complete Genome Sequences of Extremely Thermoacidophilic, Metal-Mobilizing Type-Strain Members of the Archaeal Family Sulfolobaceae: Acidianus brierleyi DSM-1651T, Acidianus sulfidivorans DSM-18786T, Metallosphaera hakonensis DSM-7519T, and Metallosphaera prunae DSM-10039T.</title>
        <authorList>
            <person name="Counts J.A."/>
            <person name="Kelly R.M."/>
        </authorList>
    </citation>
    <scope>NUCLEOTIDE SEQUENCE [LARGE SCALE GENOMIC DNA]</scope>
    <source>
        <strain evidence="7">HO1-1</strain>
    </source>
</reference>
<evidence type="ECO:0000313" key="6">
    <source>
        <dbReference type="EMBL" id="AWR98548.1"/>
    </source>
</evidence>
<evidence type="ECO:0000256" key="2">
    <source>
        <dbReference type="ARBA" id="ARBA00022692"/>
    </source>
</evidence>
<keyword evidence="2 5" id="KW-0812">Transmembrane</keyword>
<evidence type="ECO:0000256" key="3">
    <source>
        <dbReference type="ARBA" id="ARBA00022989"/>
    </source>
</evidence>
<dbReference type="PANTHER" id="PTHR47547">
    <property type="match status" value="1"/>
</dbReference>
<feature type="transmembrane region" description="Helical" evidence="5">
    <location>
        <begin position="86"/>
        <end position="111"/>
    </location>
</feature>
<accession>A0A2U9IR73</accession>
<organism evidence="6 7">
    <name type="scientific">Metallosphaera hakonensis JCM 8857 = DSM 7519</name>
    <dbReference type="NCBI Taxonomy" id="1293036"/>
    <lineage>
        <taxon>Archaea</taxon>
        <taxon>Thermoproteota</taxon>
        <taxon>Thermoprotei</taxon>
        <taxon>Sulfolobales</taxon>
        <taxon>Sulfolobaceae</taxon>
        <taxon>Metallosphaera</taxon>
    </lineage>
</organism>
<dbReference type="STRING" id="1293036.GCA_001315825_02379"/>
<dbReference type="InterPro" id="IPR052962">
    <property type="entry name" value="AA_Transporter_AGT"/>
</dbReference>
<feature type="transmembrane region" description="Helical" evidence="5">
    <location>
        <begin position="192"/>
        <end position="216"/>
    </location>
</feature>
<feature type="transmembrane region" description="Helical" evidence="5">
    <location>
        <begin position="425"/>
        <end position="445"/>
    </location>
</feature>
<feature type="transmembrane region" description="Helical" evidence="5">
    <location>
        <begin position="162"/>
        <end position="180"/>
    </location>
</feature>
<dbReference type="EMBL" id="CP029287">
    <property type="protein sequence ID" value="AWR98548.1"/>
    <property type="molecule type" value="Genomic_DNA"/>
</dbReference>
<feature type="transmembrane region" description="Helical" evidence="5">
    <location>
        <begin position="228"/>
        <end position="251"/>
    </location>
</feature>
<dbReference type="OrthoDB" id="43026at2157"/>
<feature type="transmembrane region" description="Helical" evidence="5">
    <location>
        <begin position="452"/>
        <end position="470"/>
    </location>
</feature>
<dbReference type="InterPro" id="IPR002293">
    <property type="entry name" value="AA/rel_permease1"/>
</dbReference>
<feature type="transmembrane region" description="Helical" evidence="5">
    <location>
        <begin position="476"/>
        <end position="497"/>
    </location>
</feature>
<feature type="transmembrane region" description="Helical" evidence="5">
    <location>
        <begin position="371"/>
        <end position="389"/>
    </location>
</feature>
<gene>
    <name evidence="6" type="ORF">DFR87_01210</name>
</gene>
<evidence type="ECO:0000313" key="7">
    <source>
        <dbReference type="Proteomes" id="UP000247586"/>
    </source>
</evidence>
<dbReference type="AlphaFoldDB" id="A0A2U9IR73"/>
<name>A0A2U9IR73_9CREN</name>
<keyword evidence="4 5" id="KW-0472">Membrane</keyword>
<proteinExistence type="predicted"/>
<dbReference type="RefSeq" id="WP_110368739.1">
    <property type="nucleotide sequence ID" value="NZ_CP029287.2"/>
</dbReference>
<feature type="transmembrane region" description="Helical" evidence="5">
    <location>
        <begin position="131"/>
        <end position="150"/>
    </location>
</feature>
<feature type="transmembrane region" description="Helical" evidence="5">
    <location>
        <begin position="290"/>
        <end position="318"/>
    </location>
</feature>
<feature type="transmembrane region" description="Helical" evidence="5">
    <location>
        <begin position="46"/>
        <end position="65"/>
    </location>
</feature>
<keyword evidence="3 5" id="KW-1133">Transmembrane helix</keyword>
<sequence length="521" mass="56409">MSGDKGLKKEIGLKSLIIIGISSAVATAIFFSPLEMSAVAGPGSMFSWLLGIIFYTTISVTYIELSQNFPEAGGPSRFSIYSHGAVTNLINAMADLVWYIFIPPIEAFATIEGLSFIFPSLLHDGIPTLEGALVGVLIMLAYIPFNYYGIKTFARVTSGFGTIKYIIYLLPAFLLLLIYYNPSNLTAYHGILPYGVGGIFAAMPYAMFAFGGARVIPDLAEEVKNKTYLIYALIITVIIEGIIYMFFNFVFLTNLDWSKFGVAVGDWAGLSNVQGNPFIDLASAHDAQVALILLLIGGIVGPFLTGYVYMGSGARVLFASARSGFVNSKMMQLHEKYAIPYWALIVFAAIGSVIAFLFAPVPSIYGLIDDATVAGYIGFATNPVALMVLRKQEATNYRVVTGSVIAPIAFIASGLIVFWSGWPAVPYSVIILAAVSGVLGVIGKVKEGFMESLWYMAYIAFLTVMTYIGSDGALNLISFDLSTVIVAVVSILVFYPLGIVQGLKQRNFEVHKEAFGERESE</sequence>
<dbReference type="Gene3D" id="1.20.1740.10">
    <property type="entry name" value="Amino acid/polyamine transporter I"/>
    <property type="match status" value="1"/>
</dbReference>
<comment type="subcellular location">
    <subcellularLocation>
        <location evidence="1">Membrane</location>
        <topology evidence="1">Multi-pass membrane protein</topology>
    </subcellularLocation>
</comment>
<evidence type="ECO:0000256" key="1">
    <source>
        <dbReference type="ARBA" id="ARBA00004141"/>
    </source>
</evidence>
<dbReference type="PANTHER" id="PTHR47547:SF1">
    <property type="entry name" value="ASPARTATE-PROTON SYMPORTER"/>
    <property type="match status" value="1"/>
</dbReference>
<dbReference type="KEGG" id="mhk:DFR87_01210"/>